<evidence type="ECO:0000313" key="1">
    <source>
        <dbReference type="EMBL" id="SOQ49353.1"/>
    </source>
</evidence>
<name>A0A2H1W8K9_SPOFR</name>
<dbReference type="EMBL" id="ODYU01007001">
    <property type="protein sequence ID" value="SOQ49353.1"/>
    <property type="molecule type" value="Genomic_DNA"/>
</dbReference>
<dbReference type="AlphaFoldDB" id="A0A2H1W8K9"/>
<accession>A0A2H1W8K9</accession>
<proteinExistence type="predicted"/>
<reference evidence="1" key="1">
    <citation type="submission" date="2016-07" db="EMBL/GenBank/DDBJ databases">
        <authorList>
            <person name="Bretaudeau A."/>
        </authorList>
    </citation>
    <scope>NUCLEOTIDE SEQUENCE</scope>
    <source>
        <strain evidence="1">Rice</strain>
        <tissue evidence="1">Whole body</tissue>
    </source>
</reference>
<gene>
    <name evidence="1" type="ORF">SFRICE_022109</name>
</gene>
<organism evidence="1">
    <name type="scientific">Spodoptera frugiperda</name>
    <name type="common">Fall armyworm</name>
    <dbReference type="NCBI Taxonomy" id="7108"/>
    <lineage>
        <taxon>Eukaryota</taxon>
        <taxon>Metazoa</taxon>
        <taxon>Ecdysozoa</taxon>
        <taxon>Arthropoda</taxon>
        <taxon>Hexapoda</taxon>
        <taxon>Insecta</taxon>
        <taxon>Pterygota</taxon>
        <taxon>Neoptera</taxon>
        <taxon>Endopterygota</taxon>
        <taxon>Lepidoptera</taxon>
        <taxon>Glossata</taxon>
        <taxon>Ditrysia</taxon>
        <taxon>Noctuoidea</taxon>
        <taxon>Noctuidae</taxon>
        <taxon>Amphipyrinae</taxon>
        <taxon>Spodoptera</taxon>
    </lineage>
</organism>
<protein>
    <submittedName>
        <fullName evidence="1">SFRICE_022109</fullName>
    </submittedName>
</protein>
<sequence length="84" mass="9736">MKILQRGDVLTGFPFNIMRDTLRRTRDVLSHAPVYFPTCSPMLQILTFFYTIHFPTLDFSCVLGAFTSIQDHIHMTPRPYTAID</sequence>